<accession>A0ABU9PVD6</accession>
<evidence type="ECO:0000313" key="2">
    <source>
        <dbReference type="Proteomes" id="UP001495910"/>
    </source>
</evidence>
<dbReference type="Proteomes" id="UP001495910">
    <property type="component" value="Unassembled WGS sequence"/>
</dbReference>
<organism evidence="1 2">
    <name type="scientific">Collimonas rhizosphaerae</name>
    <dbReference type="NCBI Taxonomy" id="3126357"/>
    <lineage>
        <taxon>Bacteria</taxon>
        <taxon>Pseudomonadati</taxon>
        <taxon>Pseudomonadota</taxon>
        <taxon>Betaproteobacteria</taxon>
        <taxon>Burkholderiales</taxon>
        <taxon>Oxalobacteraceae</taxon>
        <taxon>Collimonas</taxon>
    </lineage>
</organism>
<dbReference type="RefSeq" id="WP_342829441.1">
    <property type="nucleotide sequence ID" value="NZ_JBANDC010000006.1"/>
</dbReference>
<comment type="caution">
    <text evidence="1">The sequence shown here is derived from an EMBL/GenBank/DDBJ whole genome shotgun (WGS) entry which is preliminary data.</text>
</comment>
<gene>
    <name evidence="1" type="ORF">V8G57_11155</name>
</gene>
<sequence length="125" mass="13916">MLCLASGSAKAVLAIASFTLAWQHSVEKIRWEESYRVEAGALVLEEARVQGSGAGMEPPLASVLKDGFWRWQPRQAMPELLLTRSEFTPDYQFCTRDRCQSLTGIVPPTAAVTRLWACDKNMQAN</sequence>
<dbReference type="Pfam" id="PF08905">
    <property type="entry name" value="DUF1850"/>
    <property type="match status" value="1"/>
</dbReference>
<keyword evidence="2" id="KW-1185">Reference proteome</keyword>
<dbReference type="InterPro" id="IPR015001">
    <property type="entry name" value="DUF1850"/>
</dbReference>
<protein>
    <submittedName>
        <fullName evidence="1">DUF1850 domain-containing protein</fullName>
    </submittedName>
</protein>
<evidence type="ECO:0000313" key="1">
    <source>
        <dbReference type="EMBL" id="MEM4987946.1"/>
    </source>
</evidence>
<reference evidence="1 2" key="1">
    <citation type="submission" date="2024-02" db="EMBL/GenBank/DDBJ databases">
        <title>Draft genome sequence of Collimonas sp. strain H4R21, an effective mineral-weathering bacterial strain isolated from the beech rhizosphere.</title>
        <authorList>
            <person name="Morin E."/>
            <person name="Uroz S."/>
            <person name="Leveau J.H.J."/>
            <person name="Kumar R."/>
            <person name="Rey M.W."/>
            <person name="Pham J."/>
        </authorList>
    </citation>
    <scope>NUCLEOTIDE SEQUENCE [LARGE SCALE GENOMIC DNA]</scope>
    <source>
        <strain evidence="1 2">H4R21</strain>
    </source>
</reference>
<name>A0ABU9PVD6_9BURK</name>
<proteinExistence type="predicted"/>
<dbReference type="EMBL" id="JBANDC010000006">
    <property type="protein sequence ID" value="MEM4987946.1"/>
    <property type="molecule type" value="Genomic_DNA"/>
</dbReference>